<proteinExistence type="inferred from homology"/>
<reference evidence="15" key="1">
    <citation type="submission" date="2025-08" db="UniProtKB">
        <authorList>
            <consortium name="RefSeq"/>
        </authorList>
    </citation>
    <scope>IDENTIFICATION</scope>
</reference>
<evidence type="ECO:0000256" key="1">
    <source>
        <dbReference type="ARBA" id="ARBA00004477"/>
    </source>
</evidence>
<dbReference type="GeneID" id="101850455"/>
<sequence length="164" mass="18552">MESVREAYLISSNLTDQLLLNLMGVVICLYSLQIELRKERNPEYRAYCDINERMSCSKVLTSKYSQGFGVVHLLLGKNHMLNARNCNVGLVVYVLNIMLCIMGPGPLTSRLLYYGALIMVLGCVYLACVLFFILHDVCLVCITTYVINGCLLYLAHSTYSKLYQ</sequence>
<protein>
    <recommendedName>
        <fullName evidence="3">vitamin-K-epoxide reductase (warfarin-sensitive)</fullName>
        <ecNumber evidence="3">1.17.4.4</ecNumber>
    </recommendedName>
</protein>
<evidence type="ECO:0000256" key="12">
    <source>
        <dbReference type="SAM" id="Phobius"/>
    </source>
</evidence>
<evidence type="ECO:0000256" key="8">
    <source>
        <dbReference type="ARBA" id="ARBA00023002"/>
    </source>
</evidence>
<organism evidence="14 15">
    <name type="scientific">Aplysia californica</name>
    <name type="common">California sea hare</name>
    <dbReference type="NCBI Taxonomy" id="6500"/>
    <lineage>
        <taxon>Eukaryota</taxon>
        <taxon>Metazoa</taxon>
        <taxon>Spiralia</taxon>
        <taxon>Lophotrochozoa</taxon>
        <taxon>Mollusca</taxon>
        <taxon>Gastropoda</taxon>
        <taxon>Heterobranchia</taxon>
        <taxon>Euthyneura</taxon>
        <taxon>Tectipleura</taxon>
        <taxon>Aplysiida</taxon>
        <taxon>Aplysioidea</taxon>
        <taxon>Aplysiidae</taxon>
        <taxon>Aplysia</taxon>
    </lineage>
</organism>
<accession>A0ABM0JCB3</accession>
<dbReference type="PANTHER" id="PTHR14519">
    <property type="entry name" value="VITAMIN K EPOXIDE REDUCTASE COMPLEX, SUBUNIT 1"/>
    <property type="match status" value="1"/>
</dbReference>
<feature type="transmembrane region" description="Helical" evidence="12">
    <location>
        <begin position="86"/>
        <end position="105"/>
    </location>
</feature>
<evidence type="ECO:0000256" key="4">
    <source>
        <dbReference type="ARBA" id="ARBA00022692"/>
    </source>
</evidence>
<keyword evidence="10" id="KW-1015">Disulfide bond</keyword>
<evidence type="ECO:0000256" key="10">
    <source>
        <dbReference type="ARBA" id="ARBA00023157"/>
    </source>
</evidence>
<comment type="subcellular location">
    <subcellularLocation>
        <location evidence="1">Endoplasmic reticulum membrane</location>
        <topology evidence="1">Multi-pass membrane protein</topology>
    </subcellularLocation>
</comment>
<evidence type="ECO:0000256" key="9">
    <source>
        <dbReference type="ARBA" id="ARBA00023136"/>
    </source>
</evidence>
<dbReference type="InterPro" id="IPR042406">
    <property type="entry name" value="VKORC1/VKORC1L1"/>
</dbReference>
<evidence type="ECO:0000256" key="3">
    <source>
        <dbReference type="ARBA" id="ARBA00012278"/>
    </source>
</evidence>
<evidence type="ECO:0000313" key="14">
    <source>
        <dbReference type="Proteomes" id="UP000694888"/>
    </source>
</evidence>
<keyword evidence="9 12" id="KW-0472">Membrane</keyword>
<dbReference type="EC" id="1.17.4.4" evidence="3"/>
<keyword evidence="5" id="KW-0874">Quinone</keyword>
<evidence type="ECO:0000256" key="2">
    <source>
        <dbReference type="ARBA" id="ARBA00006214"/>
    </source>
</evidence>
<dbReference type="Gene3D" id="1.20.1440.130">
    <property type="entry name" value="VKOR domain"/>
    <property type="match status" value="1"/>
</dbReference>
<dbReference type="InterPro" id="IPR038354">
    <property type="entry name" value="VKOR_sf"/>
</dbReference>
<dbReference type="CDD" id="cd12917">
    <property type="entry name" value="VKOR_euk"/>
    <property type="match status" value="1"/>
</dbReference>
<dbReference type="Pfam" id="PF07884">
    <property type="entry name" value="VKOR"/>
    <property type="match status" value="1"/>
</dbReference>
<dbReference type="InterPro" id="IPR012932">
    <property type="entry name" value="VKOR"/>
</dbReference>
<keyword evidence="7 12" id="KW-1133">Transmembrane helix</keyword>
<keyword evidence="4 12" id="KW-0812">Transmembrane</keyword>
<name>A0ABM0JCB3_APLCA</name>
<keyword evidence="11" id="KW-0676">Redox-active center</keyword>
<keyword evidence="14" id="KW-1185">Reference proteome</keyword>
<feature type="domain" description="Vitamin K epoxide reductase" evidence="13">
    <location>
        <begin position="12"/>
        <end position="159"/>
    </location>
</feature>
<evidence type="ECO:0000256" key="5">
    <source>
        <dbReference type="ARBA" id="ARBA00022719"/>
    </source>
</evidence>
<dbReference type="SMART" id="SM00756">
    <property type="entry name" value="VKc"/>
    <property type="match status" value="1"/>
</dbReference>
<evidence type="ECO:0000256" key="11">
    <source>
        <dbReference type="ARBA" id="ARBA00023284"/>
    </source>
</evidence>
<keyword evidence="6" id="KW-0256">Endoplasmic reticulum</keyword>
<evidence type="ECO:0000256" key="6">
    <source>
        <dbReference type="ARBA" id="ARBA00022824"/>
    </source>
</evidence>
<dbReference type="RefSeq" id="XP_005090388.1">
    <property type="nucleotide sequence ID" value="XM_005090331.3"/>
</dbReference>
<gene>
    <name evidence="15" type="primary">LOC101850455</name>
</gene>
<keyword evidence="8" id="KW-0560">Oxidoreductase</keyword>
<evidence type="ECO:0000256" key="7">
    <source>
        <dbReference type="ARBA" id="ARBA00022989"/>
    </source>
</evidence>
<evidence type="ECO:0000259" key="13">
    <source>
        <dbReference type="SMART" id="SM00756"/>
    </source>
</evidence>
<dbReference type="PANTHER" id="PTHR14519:SF5">
    <property type="entry name" value="VITAMIN K EPOXIDE REDUCTASE COMPLEX SUBUNIT 1-LIKE PROTEIN 1"/>
    <property type="match status" value="1"/>
</dbReference>
<feature type="transmembrane region" description="Helical" evidence="12">
    <location>
        <begin position="111"/>
        <end position="132"/>
    </location>
</feature>
<comment type="similarity">
    <text evidence="2">Belongs to the VKOR family.</text>
</comment>
<evidence type="ECO:0000313" key="15">
    <source>
        <dbReference type="RefSeq" id="XP_005090388.1"/>
    </source>
</evidence>
<feature type="transmembrane region" description="Helical" evidence="12">
    <location>
        <begin position="137"/>
        <end position="155"/>
    </location>
</feature>
<dbReference type="Proteomes" id="UP000694888">
    <property type="component" value="Unplaced"/>
</dbReference>